<feature type="domain" description="IDEAL" evidence="1">
    <location>
        <begin position="35"/>
        <end position="71"/>
    </location>
</feature>
<dbReference type="InterPro" id="IPR027393">
    <property type="entry name" value="Virus_scaffolding_prot_C"/>
</dbReference>
<evidence type="ECO:0000313" key="3">
    <source>
        <dbReference type="Proteomes" id="UP001500866"/>
    </source>
</evidence>
<evidence type="ECO:0000313" key="2">
    <source>
        <dbReference type="EMBL" id="GAA0595965.1"/>
    </source>
</evidence>
<dbReference type="Proteomes" id="UP001500866">
    <property type="component" value="Unassembled WGS sequence"/>
</dbReference>
<keyword evidence="3" id="KW-1185">Reference proteome</keyword>
<comment type="caution">
    <text evidence="2">The sequence shown here is derived from an EMBL/GenBank/DDBJ whole genome shotgun (WGS) entry which is preliminary data.</text>
</comment>
<dbReference type="InterPro" id="IPR014957">
    <property type="entry name" value="IDEAL_dom"/>
</dbReference>
<accession>A0ABP3QR92</accession>
<dbReference type="SMART" id="SM00914">
    <property type="entry name" value="IDEAL"/>
    <property type="match status" value="1"/>
</dbReference>
<dbReference type="EMBL" id="BAAADS010000006">
    <property type="protein sequence ID" value="GAA0595965.1"/>
    <property type="molecule type" value="Genomic_DNA"/>
</dbReference>
<proteinExistence type="predicted"/>
<dbReference type="Gene3D" id="4.10.810.10">
    <property type="entry name" value="Virus Scaffolding Protein, Chain A"/>
    <property type="match status" value="1"/>
</dbReference>
<organism evidence="2 3">
    <name type="scientific">Virgibacillus siamensis</name>
    <dbReference type="NCBI Taxonomy" id="480071"/>
    <lineage>
        <taxon>Bacteria</taxon>
        <taxon>Bacillati</taxon>
        <taxon>Bacillota</taxon>
        <taxon>Bacilli</taxon>
        <taxon>Bacillales</taxon>
        <taxon>Bacillaceae</taxon>
        <taxon>Virgibacillus</taxon>
    </lineage>
</organism>
<dbReference type="RefSeq" id="WP_343810874.1">
    <property type="nucleotide sequence ID" value="NZ_BAAADS010000006.1"/>
</dbReference>
<protein>
    <recommendedName>
        <fullName evidence="1">IDEAL domain-containing protein</fullName>
    </recommendedName>
</protein>
<gene>
    <name evidence="2" type="ORF">GCM10009001_10090</name>
</gene>
<sequence length="77" mass="9192">MKKQKVVYRFLPYQGGELHAKKEIPFELKLSSRLLLDELCFNWNKERLEKAINSSIDAGNKEAFMGLSEKYRHFIWE</sequence>
<dbReference type="Pfam" id="PF08858">
    <property type="entry name" value="IDEAL"/>
    <property type="match status" value="1"/>
</dbReference>
<name>A0ABP3QR92_9BACI</name>
<reference evidence="3" key="1">
    <citation type="journal article" date="2019" name="Int. J. Syst. Evol. Microbiol.">
        <title>The Global Catalogue of Microorganisms (GCM) 10K type strain sequencing project: providing services to taxonomists for standard genome sequencing and annotation.</title>
        <authorList>
            <consortium name="The Broad Institute Genomics Platform"/>
            <consortium name="The Broad Institute Genome Sequencing Center for Infectious Disease"/>
            <person name="Wu L."/>
            <person name="Ma J."/>
        </authorList>
    </citation>
    <scope>NUCLEOTIDE SEQUENCE [LARGE SCALE GENOMIC DNA]</scope>
    <source>
        <strain evidence="3">JCM 15395</strain>
    </source>
</reference>
<evidence type="ECO:0000259" key="1">
    <source>
        <dbReference type="SMART" id="SM00914"/>
    </source>
</evidence>